<comment type="caution">
    <text evidence="2">The sequence shown here is derived from an EMBL/GenBank/DDBJ whole genome shotgun (WGS) entry which is preliminary data.</text>
</comment>
<name>A0A9P1FW73_9DINO</name>
<dbReference type="EMBL" id="CAMXCT020001472">
    <property type="protein sequence ID" value="CAL1143786.1"/>
    <property type="molecule type" value="Genomic_DNA"/>
</dbReference>
<feature type="chain" id="PRO_5043272562" evidence="1">
    <location>
        <begin position="27"/>
        <end position="214"/>
    </location>
</feature>
<evidence type="ECO:0000256" key="1">
    <source>
        <dbReference type="SAM" id="SignalP"/>
    </source>
</evidence>
<keyword evidence="4" id="KW-1185">Reference proteome</keyword>
<dbReference type="Proteomes" id="UP001152797">
    <property type="component" value="Unassembled WGS sequence"/>
</dbReference>
<gene>
    <name evidence="2" type="ORF">C1SCF055_LOCUS17403</name>
</gene>
<dbReference type="EMBL" id="CAMXCT010001472">
    <property type="protein sequence ID" value="CAI3990411.1"/>
    <property type="molecule type" value="Genomic_DNA"/>
</dbReference>
<keyword evidence="1" id="KW-0732">Signal</keyword>
<evidence type="ECO:0000313" key="3">
    <source>
        <dbReference type="EMBL" id="CAL1143786.1"/>
    </source>
</evidence>
<evidence type="ECO:0000313" key="2">
    <source>
        <dbReference type="EMBL" id="CAI3990411.1"/>
    </source>
</evidence>
<organism evidence="2">
    <name type="scientific">Cladocopium goreaui</name>
    <dbReference type="NCBI Taxonomy" id="2562237"/>
    <lineage>
        <taxon>Eukaryota</taxon>
        <taxon>Sar</taxon>
        <taxon>Alveolata</taxon>
        <taxon>Dinophyceae</taxon>
        <taxon>Suessiales</taxon>
        <taxon>Symbiodiniaceae</taxon>
        <taxon>Cladocopium</taxon>
    </lineage>
</organism>
<evidence type="ECO:0000313" key="4">
    <source>
        <dbReference type="Proteomes" id="UP001152797"/>
    </source>
</evidence>
<protein>
    <submittedName>
        <fullName evidence="2">Uncharacterized protein</fullName>
    </submittedName>
</protein>
<dbReference type="EMBL" id="CAMXCT030001472">
    <property type="protein sequence ID" value="CAL4777723.1"/>
    <property type="molecule type" value="Genomic_DNA"/>
</dbReference>
<reference evidence="3" key="2">
    <citation type="submission" date="2024-04" db="EMBL/GenBank/DDBJ databases">
        <authorList>
            <person name="Chen Y."/>
            <person name="Shah S."/>
            <person name="Dougan E. K."/>
            <person name="Thang M."/>
            <person name="Chan C."/>
        </authorList>
    </citation>
    <scope>NUCLEOTIDE SEQUENCE [LARGE SCALE GENOMIC DNA]</scope>
</reference>
<accession>A0A9P1FW73</accession>
<sequence length="214" mass="24331">MTFDDNHLRVLLHGTTLLVILRLLAIKEPPLLSSWHDVLCGALAGDAAHEMIAQVMLTHDAFLFQSLFRAHRVLCDMWDRWFAKARVMPPVVIATLERFRQRESPQQDVGLPQEVYHALDMVSAAQRSPALQTNVQECSLVDLERFQPSLWRMAAAGQASEWKPPGSHSRSLWGAGVLRPQAGVEIDMPLPDIGQTEFDMVLMFWNMWQHVSRL</sequence>
<feature type="signal peptide" evidence="1">
    <location>
        <begin position="1"/>
        <end position="26"/>
    </location>
</feature>
<reference evidence="2" key="1">
    <citation type="submission" date="2022-10" db="EMBL/GenBank/DDBJ databases">
        <authorList>
            <person name="Chen Y."/>
            <person name="Dougan E. K."/>
            <person name="Chan C."/>
            <person name="Rhodes N."/>
            <person name="Thang M."/>
        </authorList>
    </citation>
    <scope>NUCLEOTIDE SEQUENCE</scope>
</reference>
<dbReference type="AlphaFoldDB" id="A0A9P1FW73"/>
<proteinExistence type="predicted"/>